<evidence type="ECO:0000256" key="1">
    <source>
        <dbReference type="ARBA" id="ARBA00005254"/>
    </source>
</evidence>
<dbReference type="EMBL" id="JBHSXX010000001">
    <property type="protein sequence ID" value="MFC6866198.1"/>
    <property type="molecule type" value="Genomic_DNA"/>
</dbReference>
<dbReference type="Pfam" id="PF01575">
    <property type="entry name" value="MaoC_dehydratas"/>
    <property type="match status" value="1"/>
</dbReference>
<dbReference type="PANTHER" id="PTHR42993">
    <property type="entry name" value="MAOC-LIKE DEHYDRATASE DOMAIN-CONTAINING PROTEIN"/>
    <property type="match status" value="1"/>
</dbReference>
<dbReference type="RefSeq" id="WP_345407327.1">
    <property type="nucleotide sequence ID" value="NZ_BAABLA010000123.1"/>
</dbReference>
<dbReference type="PANTHER" id="PTHR42993:SF1">
    <property type="entry name" value="MAOC-LIKE DEHYDRATASE DOMAIN-CONTAINING PROTEIN"/>
    <property type="match status" value="1"/>
</dbReference>
<accession>A0ABW2BTR1</accession>
<comment type="similarity">
    <text evidence="1">Belongs to the enoyl-CoA hydratase/isomerase family.</text>
</comment>
<dbReference type="SUPFAM" id="SSF54637">
    <property type="entry name" value="Thioesterase/thiol ester dehydrase-isomerase"/>
    <property type="match status" value="1"/>
</dbReference>
<feature type="domain" description="MaoC-like" evidence="2">
    <location>
        <begin position="13"/>
        <end position="128"/>
    </location>
</feature>
<evidence type="ECO:0000313" key="4">
    <source>
        <dbReference type="Proteomes" id="UP001596337"/>
    </source>
</evidence>
<organism evidence="3 4">
    <name type="scientific">Haloechinothrix salitolerans</name>
    <dbReference type="NCBI Taxonomy" id="926830"/>
    <lineage>
        <taxon>Bacteria</taxon>
        <taxon>Bacillati</taxon>
        <taxon>Actinomycetota</taxon>
        <taxon>Actinomycetes</taxon>
        <taxon>Pseudonocardiales</taxon>
        <taxon>Pseudonocardiaceae</taxon>
        <taxon>Haloechinothrix</taxon>
    </lineage>
</organism>
<dbReference type="Proteomes" id="UP001596337">
    <property type="component" value="Unassembled WGS sequence"/>
</dbReference>
<gene>
    <name evidence="3" type="ORF">ACFQGD_03485</name>
</gene>
<dbReference type="InterPro" id="IPR039375">
    <property type="entry name" value="NodN-like"/>
</dbReference>
<evidence type="ECO:0000313" key="3">
    <source>
        <dbReference type="EMBL" id="MFC6866198.1"/>
    </source>
</evidence>
<reference evidence="4" key="1">
    <citation type="journal article" date="2019" name="Int. J. Syst. Evol. Microbiol.">
        <title>The Global Catalogue of Microorganisms (GCM) 10K type strain sequencing project: providing services to taxonomists for standard genome sequencing and annotation.</title>
        <authorList>
            <consortium name="The Broad Institute Genomics Platform"/>
            <consortium name="The Broad Institute Genome Sequencing Center for Infectious Disease"/>
            <person name="Wu L."/>
            <person name="Ma J."/>
        </authorList>
    </citation>
    <scope>NUCLEOTIDE SEQUENCE [LARGE SCALE GENOMIC DNA]</scope>
    <source>
        <strain evidence="4">KCTC 32255</strain>
    </source>
</reference>
<comment type="caution">
    <text evidence="3">The sequence shown here is derived from an EMBL/GenBank/DDBJ whole genome shotgun (WGS) entry which is preliminary data.</text>
</comment>
<proteinExistence type="inferred from homology"/>
<dbReference type="InterPro" id="IPR029069">
    <property type="entry name" value="HotDog_dom_sf"/>
</dbReference>
<dbReference type="InterPro" id="IPR002539">
    <property type="entry name" value="MaoC-like_dom"/>
</dbReference>
<evidence type="ECO:0000259" key="2">
    <source>
        <dbReference type="Pfam" id="PF01575"/>
    </source>
</evidence>
<protein>
    <submittedName>
        <fullName evidence="3">MaoC family dehydratase</fullName>
    </submittedName>
</protein>
<dbReference type="Gene3D" id="3.10.129.10">
    <property type="entry name" value="Hotdog Thioesterase"/>
    <property type="match status" value="1"/>
</dbReference>
<sequence>MRIFNGIGELRAAEGEELGTSDWLVVDQPRIDLFADATGDHQWIHVDTEKAVDGPFGGTIAHGLLTLSLLPTFLQQIYRVDGIRMAVNYGLDKVRLPAPVPAGSKLRATSKVLEVTDLDGAVQVKLSTTIEVEGGDKPACVAESIVRYVA</sequence>
<dbReference type="CDD" id="cd03450">
    <property type="entry name" value="NodN"/>
    <property type="match status" value="1"/>
</dbReference>
<name>A0ABW2BTR1_9PSEU</name>
<keyword evidence="4" id="KW-1185">Reference proteome</keyword>